<dbReference type="Pfam" id="PF01844">
    <property type="entry name" value="HNH"/>
    <property type="match status" value="1"/>
</dbReference>
<dbReference type="EMBL" id="VCJR02000003">
    <property type="protein sequence ID" value="NHK28909.1"/>
    <property type="molecule type" value="Genomic_DNA"/>
</dbReference>
<proteinExistence type="predicted"/>
<evidence type="ECO:0000259" key="1">
    <source>
        <dbReference type="SMART" id="SM00507"/>
    </source>
</evidence>
<evidence type="ECO:0000313" key="3">
    <source>
        <dbReference type="EMBL" id="NHK28909.1"/>
    </source>
</evidence>
<dbReference type="SMART" id="SM00507">
    <property type="entry name" value="HNHc"/>
    <property type="match status" value="1"/>
</dbReference>
<comment type="caution">
    <text evidence="2">The sequence shown here is derived from an EMBL/GenBank/DDBJ whole genome shotgun (WGS) entry which is preliminary data.</text>
</comment>
<dbReference type="EMBL" id="BMGZ01000003">
    <property type="protein sequence ID" value="GGI00889.1"/>
    <property type="molecule type" value="Genomic_DNA"/>
</dbReference>
<evidence type="ECO:0000313" key="2">
    <source>
        <dbReference type="EMBL" id="GGI00889.1"/>
    </source>
</evidence>
<accession>A0A8J3ERV2</accession>
<dbReference type="AlphaFoldDB" id="A0A8J3ERV2"/>
<dbReference type="Proteomes" id="UP000818603">
    <property type="component" value="Unassembled WGS sequence"/>
</dbReference>
<name>A0A8J3ERV2_9PROT</name>
<keyword evidence="3" id="KW-0378">Hydrolase</keyword>
<dbReference type="RefSeq" id="WP_155141434.1">
    <property type="nucleotide sequence ID" value="NZ_BMGZ01000003.1"/>
</dbReference>
<dbReference type="Gene3D" id="1.10.30.50">
    <property type="match status" value="1"/>
</dbReference>
<dbReference type="GO" id="GO:0003676">
    <property type="term" value="F:nucleic acid binding"/>
    <property type="evidence" value="ECO:0007669"/>
    <property type="project" value="InterPro"/>
</dbReference>
<dbReference type="GO" id="GO:0004519">
    <property type="term" value="F:endonuclease activity"/>
    <property type="evidence" value="ECO:0007669"/>
    <property type="project" value="UniProtKB-KW"/>
</dbReference>
<protein>
    <submittedName>
        <fullName evidence="3">HNH endonuclease</fullName>
    </submittedName>
</protein>
<keyword evidence="3" id="KW-0255">Endonuclease</keyword>
<dbReference type="CDD" id="cd00085">
    <property type="entry name" value="HNHc"/>
    <property type="match status" value="1"/>
</dbReference>
<gene>
    <name evidence="3" type="ORF">FF098_013385</name>
    <name evidence="2" type="ORF">GCM10011355_30250</name>
</gene>
<dbReference type="GO" id="GO:0008270">
    <property type="term" value="F:zinc ion binding"/>
    <property type="evidence" value="ECO:0007669"/>
    <property type="project" value="InterPro"/>
</dbReference>
<organism evidence="2 4">
    <name type="scientific">Aquisalinus luteolus</name>
    <dbReference type="NCBI Taxonomy" id="1566827"/>
    <lineage>
        <taxon>Bacteria</taxon>
        <taxon>Pseudomonadati</taxon>
        <taxon>Pseudomonadota</taxon>
        <taxon>Alphaproteobacteria</taxon>
        <taxon>Parvularculales</taxon>
        <taxon>Parvularculaceae</taxon>
        <taxon>Aquisalinus</taxon>
    </lineage>
</organism>
<feature type="domain" description="HNH nuclease" evidence="1">
    <location>
        <begin position="252"/>
        <end position="312"/>
    </location>
</feature>
<reference evidence="2" key="1">
    <citation type="journal article" date="2014" name="Int. J. Syst. Evol. Microbiol.">
        <title>Complete genome sequence of Corynebacterium casei LMG S-19264T (=DSM 44701T), isolated from a smear-ripened cheese.</title>
        <authorList>
            <consortium name="US DOE Joint Genome Institute (JGI-PGF)"/>
            <person name="Walter F."/>
            <person name="Albersmeier A."/>
            <person name="Kalinowski J."/>
            <person name="Ruckert C."/>
        </authorList>
    </citation>
    <scope>NUCLEOTIDE SEQUENCE</scope>
    <source>
        <strain evidence="2">CGMCC 1.14984</strain>
    </source>
</reference>
<reference evidence="2" key="3">
    <citation type="submission" date="2020-09" db="EMBL/GenBank/DDBJ databases">
        <authorList>
            <person name="Sun Q."/>
            <person name="Zhou Y."/>
        </authorList>
    </citation>
    <scope>NUCLEOTIDE SEQUENCE</scope>
    <source>
        <strain evidence="2">CGMCC 1.14984</strain>
    </source>
</reference>
<dbReference type="InterPro" id="IPR002711">
    <property type="entry name" value="HNH"/>
</dbReference>
<evidence type="ECO:0000313" key="4">
    <source>
        <dbReference type="Proteomes" id="UP000621856"/>
    </source>
</evidence>
<dbReference type="Proteomes" id="UP000621856">
    <property type="component" value="Unassembled WGS sequence"/>
</dbReference>
<sequence>MARRSRAATNPKIKVEELKSLLDNFLDRLDDSDLREQVRSLVPAVYCLRDLGSGLIPMEGKDAARDRILSYLQRYPKTLIDGDELMVVSGIGEWARRVRELRVQFGWTIYTGVTIKQLTSEQPEVIEALQADTGIDPDSIKPNHYILMREEQDREAALRWNQLNEIRKKPGGVKSKILEFLRANAGRVVTGEELRYLANNKKEWARRSRELRTEDGWPVVTRMQGRDDLGVGEYLLEEDKQAEEHDRHIKDDIRVNVLERDGFACTFCGWTREQRDREDPRKFLEIHHIVDHVKGGDNEAENLIALCNVHHDAVHRGDIVWSKDGWLDKRSGKKVLVSLS</sequence>
<evidence type="ECO:0000313" key="5">
    <source>
        <dbReference type="Proteomes" id="UP000818603"/>
    </source>
</evidence>
<keyword evidence="3" id="KW-0540">Nuclease</keyword>
<keyword evidence="5" id="KW-1185">Reference proteome</keyword>
<reference evidence="3 5" key="2">
    <citation type="submission" date="2020-02" db="EMBL/GenBank/DDBJ databases">
        <title>Genome sequence of Parvularcula flava strain NH6-79.</title>
        <authorList>
            <person name="Abdul Karim M.H."/>
            <person name="Lam M.Q."/>
            <person name="Chen S.J."/>
            <person name="Yahya A."/>
            <person name="Shahir S."/>
            <person name="Shamsir M.S."/>
            <person name="Chong C.S."/>
        </authorList>
    </citation>
    <scope>NUCLEOTIDE SEQUENCE [LARGE SCALE GENOMIC DNA]</scope>
    <source>
        <strain evidence="3 5">NH6-79</strain>
    </source>
</reference>
<dbReference type="InterPro" id="IPR003615">
    <property type="entry name" value="HNH_nuc"/>
</dbReference>